<evidence type="ECO:0000313" key="4">
    <source>
        <dbReference type="Proteomes" id="UP000424527"/>
    </source>
</evidence>
<dbReference type="InterPro" id="IPR013783">
    <property type="entry name" value="Ig-like_fold"/>
</dbReference>
<keyword evidence="4" id="KW-1185">Reference proteome</keyword>
<keyword evidence="1" id="KW-0812">Transmembrane</keyword>
<gene>
    <name evidence="3" type="ORF">D5F01_LYC12973</name>
</gene>
<dbReference type="SUPFAM" id="SSF48726">
    <property type="entry name" value="Immunoglobulin"/>
    <property type="match status" value="1"/>
</dbReference>
<feature type="transmembrane region" description="Helical" evidence="1">
    <location>
        <begin position="207"/>
        <end position="231"/>
    </location>
</feature>
<evidence type="ECO:0000259" key="2">
    <source>
        <dbReference type="PROSITE" id="PS50835"/>
    </source>
</evidence>
<dbReference type="InterPro" id="IPR036179">
    <property type="entry name" value="Ig-like_dom_sf"/>
</dbReference>
<keyword evidence="1" id="KW-1133">Transmembrane helix</keyword>
<name>A0A6G0ICQ9_LARCR</name>
<dbReference type="AlphaFoldDB" id="A0A6G0ICQ9"/>
<comment type="caution">
    <text evidence="3">The sequence shown here is derived from an EMBL/GenBank/DDBJ whole genome shotgun (WGS) entry which is preliminary data.</text>
</comment>
<dbReference type="Gene3D" id="2.60.40.10">
    <property type="entry name" value="Immunoglobulins"/>
    <property type="match status" value="1"/>
</dbReference>
<keyword evidence="1" id="KW-0472">Membrane</keyword>
<proteinExistence type="predicted"/>
<reference evidence="3 4" key="1">
    <citation type="submission" date="2019-07" db="EMBL/GenBank/DDBJ databases">
        <title>Chromosome genome assembly for large yellow croaker.</title>
        <authorList>
            <person name="Xiao S."/>
        </authorList>
    </citation>
    <scope>NUCLEOTIDE SEQUENCE [LARGE SCALE GENOMIC DNA]</scope>
    <source>
        <strain evidence="3">JMULYC20181020</strain>
        <tissue evidence="3">Muscle</tissue>
    </source>
</reference>
<dbReference type="InterPro" id="IPR007110">
    <property type="entry name" value="Ig-like_dom"/>
</dbReference>
<dbReference type="EMBL" id="REGW02000012">
    <property type="protein sequence ID" value="KAE8289093.1"/>
    <property type="molecule type" value="Genomic_DNA"/>
</dbReference>
<organism evidence="3 4">
    <name type="scientific">Larimichthys crocea</name>
    <name type="common">Large yellow croaker</name>
    <name type="synonym">Pseudosciaena crocea</name>
    <dbReference type="NCBI Taxonomy" id="215358"/>
    <lineage>
        <taxon>Eukaryota</taxon>
        <taxon>Metazoa</taxon>
        <taxon>Chordata</taxon>
        <taxon>Craniata</taxon>
        <taxon>Vertebrata</taxon>
        <taxon>Euteleostomi</taxon>
        <taxon>Actinopterygii</taxon>
        <taxon>Neopterygii</taxon>
        <taxon>Teleostei</taxon>
        <taxon>Neoteleostei</taxon>
        <taxon>Acanthomorphata</taxon>
        <taxon>Eupercaria</taxon>
        <taxon>Sciaenidae</taxon>
        <taxon>Larimichthys</taxon>
    </lineage>
</organism>
<protein>
    <recommendedName>
        <fullName evidence="2">Ig-like domain-containing protein</fullName>
    </recommendedName>
</protein>
<evidence type="ECO:0000256" key="1">
    <source>
        <dbReference type="SAM" id="Phobius"/>
    </source>
</evidence>
<dbReference type="Proteomes" id="UP000424527">
    <property type="component" value="Unassembled WGS sequence"/>
</dbReference>
<dbReference type="PROSITE" id="PS50835">
    <property type="entry name" value="IG_LIKE"/>
    <property type="match status" value="1"/>
</dbReference>
<sequence length="233" mass="26532">MESPPVLYWFRSAGDTDDNQLWEPSEKYQKRVDLLDKETNTTNKSILLKNVLWSDSGKYLCKLSVTTTRSKRFRIKGTETLLMVYDTMIFNLTGHNSTLISCEVNVTRDPRFVLSISHDAYKPQTTESAQGNVAPDLLYITLSTTIFLRRKGKYECQLHLNKVLMTKSIFYYHLPVIEDSGDPERNISVANSTAVIEPDVVVFPEPWILYTAVLLVPLATLVGLLTAMLMCRN</sequence>
<feature type="domain" description="Ig-like" evidence="2">
    <location>
        <begin position="1"/>
        <end position="74"/>
    </location>
</feature>
<accession>A0A6G0ICQ9</accession>
<evidence type="ECO:0000313" key="3">
    <source>
        <dbReference type="EMBL" id="KAE8289093.1"/>
    </source>
</evidence>